<reference evidence="1 2" key="1">
    <citation type="journal article" date="2018" name="Front. Plant Sci.">
        <title>Red Clover (Trifolium pratense) and Zigzag Clover (T. medium) - A Picture of Genomic Similarities and Differences.</title>
        <authorList>
            <person name="Dluhosova J."/>
            <person name="Istvanek J."/>
            <person name="Nedelnik J."/>
            <person name="Repkova J."/>
        </authorList>
    </citation>
    <scope>NUCLEOTIDE SEQUENCE [LARGE SCALE GENOMIC DNA]</scope>
    <source>
        <strain evidence="2">cv. 10/8</strain>
        <tissue evidence="1">Leaf</tissue>
    </source>
</reference>
<dbReference type="EMBL" id="LXQA010889495">
    <property type="protein sequence ID" value="MCI75722.1"/>
    <property type="molecule type" value="Genomic_DNA"/>
</dbReference>
<accession>A0A392UQJ5</accession>
<name>A0A392UQJ5_9FABA</name>
<feature type="non-terminal residue" evidence="1">
    <location>
        <position position="54"/>
    </location>
</feature>
<dbReference type="AlphaFoldDB" id="A0A392UQJ5"/>
<comment type="caution">
    <text evidence="1">The sequence shown here is derived from an EMBL/GenBank/DDBJ whole genome shotgun (WGS) entry which is preliminary data.</text>
</comment>
<sequence>MECKYLKERDKLRDEVVEVEGKLSKLKLNYNDCRKKCELHAGLMITLGQREQEV</sequence>
<protein>
    <submittedName>
        <fullName evidence="1">Uncharacterized protein</fullName>
    </submittedName>
</protein>
<dbReference type="Proteomes" id="UP000265520">
    <property type="component" value="Unassembled WGS sequence"/>
</dbReference>
<evidence type="ECO:0000313" key="2">
    <source>
        <dbReference type="Proteomes" id="UP000265520"/>
    </source>
</evidence>
<organism evidence="1 2">
    <name type="scientific">Trifolium medium</name>
    <dbReference type="NCBI Taxonomy" id="97028"/>
    <lineage>
        <taxon>Eukaryota</taxon>
        <taxon>Viridiplantae</taxon>
        <taxon>Streptophyta</taxon>
        <taxon>Embryophyta</taxon>
        <taxon>Tracheophyta</taxon>
        <taxon>Spermatophyta</taxon>
        <taxon>Magnoliopsida</taxon>
        <taxon>eudicotyledons</taxon>
        <taxon>Gunneridae</taxon>
        <taxon>Pentapetalae</taxon>
        <taxon>rosids</taxon>
        <taxon>fabids</taxon>
        <taxon>Fabales</taxon>
        <taxon>Fabaceae</taxon>
        <taxon>Papilionoideae</taxon>
        <taxon>50 kb inversion clade</taxon>
        <taxon>NPAAA clade</taxon>
        <taxon>Hologalegina</taxon>
        <taxon>IRL clade</taxon>
        <taxon>Trifolieae</taxon>
        <taxon>Trifolium</taxon>
    </lineage>
</organism>
<keyword evidence="2" id="KW-1185">Reference proteome</keyword>
<evidence type="ECO:0000313" key="1">
    <source>
        <dbReference type="EMBL" id="MCI75722.1"/>
    </source>
</evidence>
<proteinExistence type="predicted"/>